<evidence type="ECO:0000256" key="5">
    <source>
        <dbReference type="ARBA" id="ARBA00022737"/>
    </source>
</evidence>
<evidence type="ECO:0000256" key="6">
    <source>
        <dbReference type="ARBA" id="ARBA00022915"/>
    </source>
</evidence>
<dbReference type="NCBIfam" id="TIGR00965">
    <property type="entry name" value="dapD"/>
    <property type="match status" value="1"/>
</dbReference>
<reference evidence="11 12" key="2">
    <citation type="submission" date="2019-05" db="EMBL/GenBank/DDBJ databases">
        <title>Genome evolution of the obligate endosymbiont Buchnera aphidicola.</title>
        <authorList>
            <person name="Moran N.A."/>
        </authorList>
    </citation>
    <scope>NUCLEOTIDE SEQUENCE [LARGE SCALE GENOMIC DNA]</scope>
    <source>
        <strain evidence="11 12">Tca</strain>
    </source>
</reference>
<dbReference type="InterPro" id="IPR037133">
    <property type="entry name" value="THP_succinylTrfase_N_sf"/>
</dbReference>
<dbReference type="UniPathway" id="UPA00034">
    <property type="reaction ID" value="UER00019"/>
</dbReference>
<dbReference type="Pfam" id="PF14805">
    <property type="entry name" value="THDPS_N_2"/>
    <property type="match status" value="1"/>
</dbReference>
<feature type="binding site" evidence="9">
    <location>
        <position position="104"/>
    </location>
    <ligand>
        <name>substrate</name>
    </ligand>
</feature>
<dbReference type="GO" id="GO:0008666">
    <property type="term" value="F:2,3,4,5-tetrahydropyridine-2,6-dicarboxylate N-succinyltransferase activity"/>
    <property type="evidence" value="ECO:0007669"/>
    <property type="project" value="UniProtKB-UniRule"/>
</dbReference>
<gene>
    <name evidence="9 11" type="primary">dapD</name>
    <name evidence="11" type="ORF">D9V80_00875</name>
</gene>
<dbReference type="InterPro" id="IPR023180">
    <property type="entry name" value="THP_succinylTrfase_dom1"/>
</dbReference>
<dbReference type="CDD" id="cd03350">
    <property type="entry name" value="LbH_THP_succinylT"/>
    <property type="match status" value="1"/>
</dbReference>
<keyword evidence="2 9" id="KW-0963">Cytoplasm</keyword>
<dbReference type="EMBL" id="CP034852">
    <property type="protein sequence ID" value="QCI26717.1"/>
    <property type="molecule type" value="Genomic_DNA"/>
</dbReference>
<name>A0A4D6YAA5_9GAMM</name>
<evidence type="ECO:0000256" key="2">
    <source>
        <dbReference type="ARBA" id="ARBA00022490"/>
    </source>
</evidence>
<dbReference type="Gene3D" id="2.160.10.10">
    <property type="entry name" value="Hexapeptide repeat proteins"/>
    <property type="match status" value="1"/>
</dbReference>
<dbReference type="Gene3D" id="1.10.166.10">
    <property type="entry name" value="Tetrahydrodipicolinate-N-succinyltransferase, N-terminal domain"/>
    <property type="match status" value="1"/>
</dbReference>
<dbReference type="AlphaFoldDB" id="A0A4D6YAA5"/>
<dbReference type="InterPro" id="IPR011004">
    <property type="entry name" value="Trimer_LpxA-like_sf"/>
</dbReference>
<keyword evidence="12" id="KW-1185">Reference proteome</keyword>
<evidence type="ECO:0000256" key="7">
    <source>
        <dbReference type="ARBA" id="ARBA00023154"/>
    </source>
</evidence>
<accession>A0A4D6YAA5</accession>
<dbReference type="GO" id="GO:0009089">
    <property type="term" value="P:lysine biosynthetic process via diaminopimelate"/>
    <property type="evidence" value="ECO:0007669"/>
    <property type="project" value="UniProtKB-UniRule"/>
</dbReference>
<dbReference type="HAMAP" id="MF_00811">
    <property type="entry name" value="DapD"/>
    <property type="match status" value="1"/>
</dbReference>
<dbReference type="Pfam" id="PF00132">
    <property type="entry name" value="Hexapep"/>
    <property type="match status" value="1"/>
</dbReference>
<dbReference type="PANTHER" id="PTHR43300:SF10">
    <property type="entry name" value="2,3,4,5-TETRAHYDROPYRIDINE-2,6-DICARBOXYLATE N-ACETYLTRANSFERASE"/>
    <property type="match status" value="1"/>
</dbReference>
<dbReference type="PROSITE" id="PS00101">
    <property type="entry name" value="HEXAPEP_TRANSFERASES"/>
    <property type="match status" value="1"/>
</dbReference>
<comment type="pathway">
    <text evidence="9">Amino-acid biosynthesis; L-lysine biosynthesis via DAP pathway; LL-2,6-diaminopimelate from (S)-tetrahydrodipicolinate (succinylase route): step 1/3.</text>
</comment>
<dbReference type="GO" id="GO:0005737">
    <property type="term" value="C:cytoplasm"/>
    <property type="evidence" value="ECO:0007669"/>
    <property type="project" value="UniProtKB-SubCell"/>
</dbReference>
<keyword evidence="7 9" id="KW-0457">Lysine biosynthesis</keyword>
<sequence>MDILKNTINTLYENKHTINPENINSHDSDAIHQIINMLDKGEIRISEKINNQWVTHNWIKKAVQLFLIIQKNKIIHGLETTYYDKIDLKYSDYNEEKFKKENVRVVPQATVRYGSFIGTNSVLMPCYVNIGAYIGQNTMIDTWATVGSCAQIGNNVHLSGGVGIGGVLEPMQSNPTIIEDNCFIGARSEIVEGVIVEEGSVISMGVYIGQSTKIYDRKTGKIFYGKIPSQSVVVPGNLPSSGKDCSLYCAVIVKKVDSQTLSKVEINELLRNCDSH</sequence>
<comment type="similarity">
    <text evidence="1 9">Belongs to the transferase hexapeptide repeat family.</text>
</comment>
<proteinExistence type="inferred from homology"/>
<comment type="catalytic activity">
    <reaction evidence="9">
        <text>(S)-2,3,4,5-tetrahydrodipicolinate + succinyl-CoA + H2O = (S)-2-succinylamino-6-oxoheptanedioate + CoA</text>
        <dbReference type="Rhea" id="RHEA:17325"/>
        <dbReference type="ChEBI" id="CHEBI:15377"/>
        <dbReference type="ChEBI" id="CHEBI:15685"/>
        <dbReference type="ChEBI" id="CHEBI:16845"/>
        <dbReference type="ChEBI" id="CHEBI:57287"/>
        <dbReference type="ChEBI" id="CHEBI:57292"/>
        <dbReference type="EC" id="2.3.1.117"/>
    </reaction>
</comment>
<dbReference type="GO" id="GO:0019877">
    <property type="term" value="P:diaminopimelate biosynthetic process"/>
    <property type="evidence" value="ECO:0007669"/>
    <property type="project" value="UniProtKB-UniRule"/>
</dbReference>
<reference evidence="11 12" key="1">
    <citation type="submission" date="2018-12" db="EMBL/GenBank/DDBJ databases">
        <authorList>
            <person name="Chong R.A."/>
        </authorList>
    </citation>
    <scope>NUCLEOTIDE SEQUENCE [LARGE SCALE GENOMIC DNA]</scope>
    <source>
        <strain evidence="11 12">Tca</strain>
    </source>
</reference>
<dbReference type="Pfam" id="PF14602">
    <property type="entry name" value="Hexapep_2"/>
    <property type="match status" value="1"/>
</dbReference>
<dbReference type="SUPFAM" id="SSF51161">
    <property type="entry name" value="Trimeric LpxA-like enzymes"/>
    <property type="match status" value="1"/>
</dbReference>
<evidence type="ECO:0000256" key="3">
    <source>
        <dbReference type="ARBA" id="ARBA00022605"/>
    </source>
</evidence>
<comment type="subunit">
    <text evidence="9">Homotrimer.</text>
</comment>
<evidence type="ECO:0000313" key="12">
    <source>
        <dbReference type="Proteomes" id="UP000298782"/>
    </source>
</evidence>
<comment type="subcellular location">
    <subcellularLocation>
        <location evidence="9">Cytoplasm</location>
    </subcellularLocation>
</comment>
<dbReference type="EC" id="2.3.1.117" evidence="9"/>
<keyword evidence="8 9" id="KW-0012">Acyltransferase</keyword>
<dbReference type="Proteomes" id="UP000298782">
    <property type="component" value="Chromosome"/>
</dbReference>
<evidence type="ECO:0000256" key="4">
    <source>
        <dbReference type="ARBA" id="ARBA00022679"/>
    </source>
</evidence>
<dbReference type="InterPro" id="IPR050179">
    <property type="entry name" value="Trans_hexapeptide_repeat"/>
</dbReference>
<evidence type="ECO:0000256" key="8">
    <source>
        <dbReference type="ARBA" id="ARBA00023315"/>
    </source>
</evidence>
<feature type="binding site" evidence="9">
    <location>
        <position position="141"/>
    </location>
    <ligand>
        <name>substrate</name>
    </ligand>
</feature>
<dbReference type="PANTHER" id="PTHR43300">
    <property type="entry name" value="ACETYLTRANSFERASE"/>
    <property type="match status" value="1"/>
</dbReference>
<keyword evidence="6 9" id="KW-0220">Diaminopimelate biosynthesis</keyword>
<protein>
    <recommendedName>
        <fullName evidence="9">2,3,4,5-tetrahydropyridine-2,6-dicarboxylate N-succinyltransferase</fullName>
        <ecNumber evidence="9">2.3.1.117</ecNumber>
    </recommendedName>
    <alternativeName>
        <fullName evidence="9">Tetrahydrodipicolinate N-succinyltransferase</fullName>
        <shortName evidence="9">THDP succinyltransferase</shortName>
        <shortName evidence="9">THP succinyltransferase</shortName>
        <shortName evidence="9">Tetrahydropicolinate succinylase</shortName>
    </alternativeName>
</protein>
<feature type="domain" description="Tetrahydrodipicolinate-N-succinyltransferase chain A" evidence="10">
    <location>
        <begin position="4"/>
        <end position="66"/>
    </location>
</feature>
<keyword evidence="5 9" id="KW-0677">Repeat</keyword>
<dbReference type="RefSeq" id="WP_158353317.1">
    <property type="nucleotide sequence ID" value="NZ_CP034852.1"/>
</dbReference>
<evidence type="ECO:0000259" key="10">
    <source>
        <dbReference type="Pfam" id="PF14805"/>
    </source>
</evidence>
<evidence type="ECO:0000313" key="11">
    <source>
        <dbReference type="EMBL" id="QCI26717.1"/>
    </source>
</evidence>
<dbReference type="InterPro" id="IPR001451">
    <property type="entry name" value="Hexapep"/>
</dbReference>
<evidence type="ECO:0000256" key="1">
    <source>
        <dbReference type="ARBA" id="ARBA00007274"/>
    </source>
</evidence>
<keyword evidence="3 9" id="KW-0028">Amino-acid biosynthesis</keyword>
<organism evidence="11 12">
    <name type="scientific">Buchnera aphidicola</name>
    <name type="common">Thelaxes californica</name>
    <dbReference type="NCBI Taxonomy" id="1315998"/>
    <lineage>
        <taxon>Bacteria</taxon>
        <taxon>Pseudomonadati</taxon>
        <taxon>Pseudomonadota</taxon>
        <taxon>Gammaproteobacteria</taxon>
        <taxon>Enterobacterales</taxon>
        <taxon>Erwiniaceae</taxon>
        <taxon>Buchnera</taxon>
    </lineage>
</organism>
<evidence type="ECO:0000256" key="9">
    <source>
        <dbReference type="HAMAP-Rule" id="MF_00811"/>
    </source>
</evidence>
<dbReference type="OrthoDB" id="9775362at2"/>
<keyword evidence="4 9" id="KW-0808">Transferase</keyword>
<dbReference type="NCBIfam" id="NF008808">
    <property type="entry name" value="PRK11830.1"/>
    <property type="match status" value="1"/>
</dbReference>
<dbReference type="InterPro" id="IPR005664">
    <property type="entry name" value="DapD_Trfase_Hexpep_rpt_fam"/>
</dbReference>
<dbReference type="InterPro" id="IPR018357">
    <property type="entry name" value="Hexapep_transf_CS"/>
</dbReference>